<evidence type="ECO:0000256" key="1">
    <source>
        <dbReference type="ARBA" id="ARBA00022729"/>
    </source>
</evidence>
<evidence type="ECO:0000313" key="4">
    <source>
        <dbReference type="Proteomes" id="UP000019028"/>
    </source>
</evidence>
<dbReference type="Pfam" id="PF03067">
    <property type="entry name" value="LPMO_10"/>
    <property type="match status" value="1"/>
</dbReference>
<dbReference type="KEGG" id="sod:Sant_3768"/>
<evidence type="ECO:0000259" key="2">
    <source>
        <dbReference type="Pfam" id="PF03067"/>
    </source>
</evidence>
<dbReference type="OrthoDB" id="3675244at2"/>
<dbReference type="EMBL" id="CP006569">
    <property type="protein sequence ID" value="AHF78748.1"/>
    <property type="molecule type" value="Genomic_DNA"/>
</dbReference>
<organism evidence="3 4">
    <name type="scientific">Sodalis praecaptivus</name>
    <dbReference type="NCBI Taxonomy" id="1239307"/>
    <lineage>
        <taxon>Bacteria</taxon>
        <taxon>Pseudomonadati</taxon>
        <taxon>Pseudomonadota</taxon>
        <taxon>Gammaproteobacteria</taxon>
        <taxon>Enterobacterales</taxon>
        <taxon>Bruguierivoracaceae</taxon>
        <taxon>Sodalis</taxon>
    </lineage>
</organism>
<dbReference type="PANTHER" id="PTHR34823">
    <property type="entry name" value="GLCNAC-BINDING PROTEIN A"/>
    <property type="match status" value="1"/>
</dbReference>
<dbReference type="AlphaFoldDB" id="W0I2T7"/>
<feature type="domain" description="Chitin-binding type-4" evidence="2">
    <location>
        <begin position="29"/>
        <end position="196"/>
    </location>
</feature>
<dbReference type="HOGENOM" id="CLU_047929_2_0_6"/>
<sequence>MSVLIAMISDTALAANLPVTPARAIQPRHGIIDEPKCRAFLCTAEGGALNINCGQVEWEPQSLEGPKGFPDGGPVDGAIASAGNERFAPLDEQSADRWHKEPLKTGNNVLHWRIEVQHRTESWQLYITREDWDPNQPLSRAQFDLRPLYDKSADDDIPPESVTIEYTIPENYSGYHVLLAVWNVADTGNAFYQVIDTEIS</sequence>
<dbReference type="Gene3D" id="2.70.50.50">
    <property type="entry name" value="chitin-binding protein cbp21"/>
    <property type="match status" value="1"/>
</dbReference>
<keyword evidence="1" id="KW-0732">Signal</keyword>
<keyword evidence="4" id="KW-1185">Reference proteome</keyword>
<reference evidence="3 4" key="1">
    <citation type="journal article" date="2014" name="Genome Biol. Evol.">
        <title>Genome degeneration and adaptation in a nascent stage of symbiosis.</title>
        <authorList>
            <person name="Oakeson K.F."/>
            <person name="Gil R."/>
            <person name="Clayton A.L."/>
            <person name="Dunn D.M."/>
            <person name="von Niederhausern A.C."/>
            <person name="Hamil C."/>
            <person name="Aoyagi A."/>
            <person name="Duval B."/>
            <person name="Baca A."/>
            <person name="Silva F.J."/>
            <person name="Vallier A."/>
            <person name="Jackson D.G."/>
            <person name="Latorre A."/>
            <person name="Weiss R.B."/>
            <person name="Heddi A."/>
            <person name="Moya A."/>
            <person name="Dale C."/>
        </authorList>
    </citation>
    <scope>NUCLEOTIDE SEQUENCE [LARGE SCALE GENOMIC DNA]</scope>
    <source>
        <strain evidence="3 4">HS1</strain>
    </source>
</reference>
<dbReference type="InterPro" id="IPR004302">
    <property type="entry name" value="Cellulose/chitin-bd_N"/>
</dbReference>
<name>W0I2T7_9GAMM</name>
<dbReference type="SUPFAM" id="SSF81296">
    <property type="entry name" value="E set domains"/>
    <property type="match status" value="1"/>
</dbReference>
<gene>
    <name evidence="3" type="ORF">Sant_3768</name>
</gene>
<dbReference type="PANTHER" id="PTHR34823:SF1">
    <property type="entry name" value="CHITIN-BINDING TYPE-4 DOMAIN-CONTAINING PROTEIN"/>
    <property type="match status" value="1"/>
</dbReference>
<dbReference type="CDD" id="cd21177">
    <property type="entry name" value="LPMO_AA10"/>
    <property type="match status" value="1"/>
</dbReference>
<proteinExistence type="predicted"/>
<dbReference type="Proteomes" id="UP000019028">
    <property type="component" value="Chromosome"/>
</dbReference>
<dbReference type="RefSeq" id="WP_025423871.1">
    <property type="nucleotide sequence ID" value="NZ_CP006569.1"/>
</dbReference>
<protein>
    <submittedName>
        <fullName evidence="3">Chitin binding protein</fullName>
    </submittedName>
</protein>
<evidence type="ECO:0000313" key="3">
    <source>
        <dbReference type="EMBL" id="AHF78748.1"/>
    </source>
</evidence>
<dbReference type="InterPro" id="IPR014756">
    <property type="entry name" value="Ig_E-set"/>
</dbReference>
<dbReference type="PATRIC" id="fig|1239307.3.peg.4177"/>
<accession>W0I2T7</accession>
<dbReference type="InterPro" id="IPR051024">
    <property type="entry name" value="GlcNAc_Chitin_IntDeg"/>
</dbReference>